<dbReference type="Proteomes" id="UP000752696">
    <property type="component" value="Unassembled WGS sequence"/>
</dbReference>
<evidence type="ECO:0000256" key="1">
    <source>
        <dbReference type="SAM" id="MobiDB-lite"/>
    </source>
</evidence>
<keyword evidence="3" id="KW-1185">Reference proteome</keyword>
<gene>
    <name evidence="2" type="ORF">MHI_LOCUS706054</name>
</gene>
<dbReference type="AlphaFoldDB" id="A0A6V7HD26"/>
<name>A0A6V7HD26_9HYME</name>
<accession>A0A6V7HD26</accession>
<proteinExistence type="predicted"/>
<evidence type="ECO:0000313" key="2">
    <source>
        <dbReference type="EMBL" id="CAD1477029.1"/>
    </source>
</evidence>
<organism evidence="2 3">
    <name type="scientific">Heterotrigona itama</name>
    <dbReference type="NCBI Taxonomy" id="395501"/>
    <lineage>
        <taxon>Eukaryota</taxon>
        <taxon>Metazoa</taxon>
        <taxon>Ecdysozoa</taxon>
        <taxon>Arthropoda</taxon>
        <taxon>Hexapoda</taxon>
        <taxon>Insecta</taxon>
        <taxon>Pterygota</taxon>
        <taxon>Neoptera</taxon>
        <taxon>Endopterygota</taxon>
        <taxon>Hymenoptera</taxon>
        <taxon>Apocrita</taxon>
        <taxon>Aculeata</taxon>
        <taxon>Apoidea</taxon>
        <taxon>Anthophila</taxon>
        <taxon>Apidae</taxon>
        <taxon>Heterotrigona</taxon>
    </lineage>
</organism>
<feature type="region of interest" description="Disordered" evidence="1">
    <location>
        <begin position="80"/>
        <end position="108"/>
    </location>
</feature>
<dbReference type="OrthoDB" id="7616321at2759"/>
<feature type="non-terminal residue" evidence="2">
    <location>
        <position position="1"/>
    </location>
</feature>
<reference evidence="2" key="1">
    <citation type="submission" date="2020-07" db="EMBL/GenBank/DDBJ databases">
        <authorList>
            <person name="Nazaruddin N."/>
        </authorList>
    </citation>
    <scope>NUCLEOTIDE SEQUENCE</scope>
</reference>
<protein>
    <submittedName>
        <fullName evidence="2">Uncharacterized protein</fullName>
    </submittedName>
</protein>
<comment type="caution">
    <text evidence="2">The sequence shown here is derived from an EMBL/GenBank/DDBJ whole genome shotgun (WGS) entry which is preliminary data.</text>
</comment>
<dbReference type="EMBL" id="CAJDYZ010009777">
    <property type="protein sequence ID" value="CAD1477029.1"/>
    <property type="molecule type" value="Genomic_DNA"/>
</dbReference>
<evidence type="ECO:0000313" key="3">
    <source>
        <dbReference type="Proteomes" id="UP000752696"/>
    </source>
</evidence>
<sequence>EQILEEGIEEPRFGFNLLEPIRRSFCQNFCTSFETMSYIANLACAVKCPELYLPHKTTEPPTATTLLPITIMQNTSTTTTTVATTASTTTSVATTPPPTTMSTMPPGS</sequence>